<dbReference type="EMBL" id="JANPWB010000001">
    <property type="protein sequence ID" value="KAJ1213129.1"/>
    <property type="molecule type" value="Genomic_DNA"/>
</dbReference>
<reference evidence="2" key="1">
    <citation type="journal article" date="2022" name="bioRxiv">
        <title>Sequencing and chromosome-scale assembly of the giantPleurodeles waltlgenome.</title>
        <authorList>
            <person name="Brown T."/>
            <person name="Elewa A."/>
            <person name="Iarovenko S."/>
            <person name="Subramanian E."/>
            <person name="Araus A.J."/>
            <person name="Petzold A."/>
            <person name="Susuki M."/>
            <person name="Suzuki K.-i.T."/>
            <person name="Hayashi T."/>
            <person name="Toyoda A."/>
            <person name="Oliveira C."/>
            <person name="Osipova E."/>
            <person name="Leigh N.D."/>
            <person name="Simon A."/>
            <person name="Yun M.H."/>
        </authorList>
    </citation>
    <scope>NUCLEOTIDE SEQUENCE</scope>
    <source>
        <strain evidence="2">20211129_DDA</strain>
        <tissue evidence="2">Liver</tissue>
    </source>
</reference>
<evidence type="ECO:0000256" key="1">
    <source>
        <dbReference type="SAM" id="MobiDB-lite"/>
    </source>
</evidence>
<name>A0AAV7WMB6_PLEWA</name>
<accession>A0AAV7WMB6</accession>
<sequence length="178" mass="19033">MDGGTYRGISPVPEEDPKGCSGDEGKPINGNSAGVPLGSVRPKDAQKGGEAIECFSLFFMCFLDLPNFDKEVLEWEDDHLRYGPRIFHRALPKTVGTGMVCPKSFPGGACLEIFSYSNSVVYDDVSTPTAILIVGDNFFVADLLGNGAIADGVLVDSIVTVTGIENIDIIINGAKHEY</sequence>
<dbReference type="Proteomes" id="UP001066276">
    <property type="component" value="Chromosome 1_1"/>
</dbReference>
<evidence type="ECO:0000313" key="2">
    <source>
        <dbReference type="EMBL" id="KAJ1213129.1"/>
    </source>
</evidence>
<keyword evidence="3" id="KW-1185">Reference proteome</keyword>
<feature type="compositionally biased region" description="Basic and acidic residues" evidence="1">
    <location>
        <begin position="15"/>
        <end position="26"/>
    </location>
</feature>
<organism evidence="2 3">
    <name type="scientific">Pleurodeles waltl</name>
    <name type="common">Iberian ribbed newt</name>
    <dbReference type="NCBI Taxonomy" id="8319"/>
    <lineage>
        <taxon>Eukaryota</taxon>
        <taxon>Metazoa</taxon>
        <taxon>Chordata</taxon>
        <taxon>Craniata</taxon>
        <taxon>Vertebrata</taxon>
        <taxon>Euteleostomi</taxon>
        <taxon>Amphibia</taxon>
        <taxon>Batrachia</taxon>
        <taxon>Caudata</taxon>
        <taxon>Salamandroidea</taxon>
        <taxon>Salamandridae</taxon>
        <taxon>Pleurodelinae</taxon>
        <taxon>Pleurodeles</taxon>
    </lineage>
</organism>
<feature type="region of interest" description="Disordered" evidence="1">
    <location>
        <begin position="1"/>
        <end position="42"/>
    </location>
</feature>
<evidence type="ECO:0000313" key="3">
    <source>
        <dbReference type="Proteomes" id="UP001066276"/>
    </source>
</evidence>
<dbReference type="AlphaFoldDB" id="A0AAV7WMB6"/>
<comment type="caution">
    <text evidence="2">The sequence shown here is derived from an EMBL/GenBank/DDBJ whole genome shotgun (WGS) entry which is preliminary data.</text>
</comment>
<proteinExistence type="predicted"/>
<protein>
    <submittedName>
        <fullName evidence="2">Uncharacterized protein</fullName>
    </submittedName>
</protein>
<gene>
    <name evidence="2" type="ORF">NDU88_000768</name>
</gene>